<organism evidence="2 3">
    <name type="scientific">Pelagibaculum spongiae</name>
    <dbReference type="NCBI Taxonomy" id="2080658"/>
    <lineage>
        <taxon>Bacteria</taxon>
        <taxon>Pseudomonadati</taxon>
        <taxon>Pseudomonadota</taxon>
        <taxon>Gammaproteobacteria</taxon>
        <taxon>Oceanospirillales</taxon>
        <taxon>Pelagibaculum</taxon>
    </lineage>
</organism>
<dbReference type="InterPro" id="IPR051541">
    <property type="entry name" value="PTS_SugarTrans_NitroReg"/>
</dbReference>
<dbReference type="PANTHER" id="PTHR47738">
    <property type="entry name" value="PTS SYSTEM FRUCTOSE-LIKE EIIA COMPONENT-RELATED"/>
    <property type="match status" value="1"/>
</dbReference>
<dbReference type="AlphaFoldDB" id="A0A2V1GXV6"/>
<dbReference type="Pfam" id="PF00359">
    <property type="entry name" value="PTS_EIIA_2"/>
    <property type="match status" value="1"/>
</dbReference>
<dbReference type="PROSITE" id="PS51094">
    <property type="entry name" value="PTS_EIIA_TYPE_2"/>
    <property type="match status" value="1"/>
</dbReference>
<dbReference type="NCBIfam" id="TIGR01419">
    <property type="entry name" value="nitro_reg_IIA"/>
    <property type="match status" value="1"/>
</dbReference>
<keyword evidence="3" id="KW-1185">Reference proteome</keyword>
<dbReference type="OrthoDB" id="95460at2"/>
<gene>
    <name evidence="2" type="primary">ptsN</name>
    <name evidence="2" type="ORF">DC094_02565</name>
</gene>
<sequence>MQLIDILTPQRTRCGVTGVSKKRVLHLVSEVLAETRPEIDALNVFDHLTKREKLSSTGLGNGVAIPHGRCDCIEDILAVLIKTDDPIDFDSPDRKPVDLIFALLVPTQACDEHLQALSALAQLLDSEQTRQKLRAASDSKELYRLVCELDQPRASA</sequence>
<dbReference type="InterPro" id="IPR002178">
    <property type="entry name" value="PTS_EIIA_type-2_dom"/>
</dbReference>
<evidence type="ECO:0000259" key="1">
    <source>
        <dbReference type="PROSITE" id="PS51094"/>
    </source>
</evidence>
<evidence type="ECO:0000313" key="2">
    <source>
        <dbReference type="EMBL" id="PVZ71924.1"/>
    </source>
</evidence>
<dbReference type="Gene3D" id="3.40.930.10">
    <property type="entry name" value="Mannitol-specific EII, Chain A"/>
    <property type="match status" value="1"/>
</dbReference>
<dbReference type="RefSeq" id="WP_116685513.1">
    <property type="nucleotide sequence ID" value="NZ_CAWNYD010000001.1"/>
</dbReference>
<dbReference type="CDD" id="cd00211">
    <property type="entry name" value="PTS_IIA_fru"/>
    <property type="match status" value="1"/>
</dbReference>
<dbReference type="EMBL" id="QDDL01000001">
    <property type="protein sequence ID" value="PVZ71924.1"/>
    <property type="molecule type" value="Genomic_DNA"/>
</dbReference>
<reference evidence="2 3" key="1">
    <citation type="submission" date="2018-04" db="EMBL/GenBank/DDBJ databases">
        <title>Thalassorhabdus spongiae gen. nov., sp. nov., isolated from a marine sponge in South-West Iceland.</title>
        <authorList>
            <person name="Knobloch S."/>
            <person name="Daussin A."/>
            <person name="Johannsson R."/>
            <person name="Marteinsson V.T."/>
        </authorList>
    </citation>
    <scope>NUCLEOTIDE SEQUENCE [LARGE SCALE GENOMIC DNA]</scope>
    <source>
        <strain evidence="2 3">Hp12</strain>
    </source>
</reference>
<accession>A0A2V1GXV6</accession>
<dbReference type="GO" id="GO:0030295">
    <property type="term" value="F:protein kinase activator activity"/>
    <property type="evidence" value="ECO:0007669"/>
    <property type="project" value="TreeGrafter"/>
</dbReference>
<dbReference type="Proteomes" id="UP000244906">
    <property type="component" value="Unassembled WGS sequence"/>
</dbReference>
<feature type="domain" description="PTS EIIA type-2" evidence="1">
    <location>
        <begin position="5"/>
        <end position="149"/>
    </location>
</feature>
<protein>
    <submittedName>
        <fullName evidence="2">PTS IIA-like nitrogen-regulatory protein PtsN</fullName>
    </submittedName>
</protein>
<proteinExistence type="predicted"/>
<dbReference type="InterPro" id="IPR016152">
    <property type="entry name" value="PTrfase/Anion_transptr"/>
</dbReference>
<dbReference type="SUPFAM" id="SSF55804">
    <property type="entry name" value="Phoshotransferase/anion transport protein"/>
    <property type="match status" value="1"/>
</dbReference>
<dbReference type="InterPro" id="IPR006320">
    <property type="entry name" value="PTS_Nitro_regul"/>
</dbReference>
<dbReference type="GO" id="GO:0009401">
    <property type="term" value="P:phosphoenolpyruvate-dependent sugar phosphotransferase system"/>
    <property type="evidence" value="ECO:0007669"/>
    <property type="project" value="InterPro"/>
</dbReference>
<evidence type="ECO:0000313" key="3">
    <source>
        <dbReference type="Proteomes" id="UP000244906"/>
    </source>
</evidence>
<dbReference type="GO" id="GO:0008982">
    <property type="term" value="F:protein-N(PI)-phosphohistidine-sugar phosphotransferase activity"/>
    <property type="evidence" value="ECO:0007669"/>
    <property type="project" value="InterPro"/>
</dbReference>
<comment type="caution">
    <text evidence="2">The sequence shown here is derived from an EMBL/GenBank/DDBJ whole genome shotgun (WGS) entry which is preliminary data.</text>
</comment>
<dbReference type="PROSITE" id="PS00372">
    <property type="entry name" value="PTS_EIIA_TYPE_2_HIS"/>
    <property type="match status" value="1"/>
</dbReference>
<dbReference type="PANTHER" id="PTHR47738:SF1">
    <property type="entry name" value="NITROGEN REGULATORY PROTEIN"/>
    <property type="match status" value="1"/>
</dbReference>
<name>A0A2V1GXV6_9GAMM</name>